<dbReference type="Proteomes" id="UP000663873">
    <property type="component" value="Unassembled WGS sequence"/>
</dbReference>
<feature type="compositionally biased region" description="Polar residues" evidence="1">
    <location>
        <begin position="57"/>
        <end position="78"/>
    </location>
</feature>
<reference evidence="2" key="1">
    <citation type="submission" date="2021-02" db="EMBL/GenBank/DDBJ databases">
        <authorList>
            <person name="Nowell W R."/>
        </authorList>
    </citation>
    <scope>NUCLEOTIDE SEQUENCE</scope>
</reference>
<accession>A0A821T3B6</accession>
<evidence type="ECO:0000313" key="3">
    <source>
        <dbReference type="Proteomes" id="UP000663873"/>
    </source>
</evidence>
<name>A0A821T3B6_9BILA</name>
<sequence length="92" mass="10124">EPTSTPVMKTSPSSIRHGSQSDTGTFFSIVSPSSGDYLDARSSNSVNEDDKLHRHYQTQSNSSQYLTATDETPNVISSDDNDYVNERGTVNY</sequence>
<proteinExistence type="predicted"/>
<evidence type="ECO:0000313" key="2">
    <source>
        <dbReference type="EMBL" id="CAF4868746.1"/>
    </source>
</evidence>
<dbReference type="AlphaFoldDB" id="A0A821T3B6"/>
<feature type="non-terminal residue" evidence="2">
    <location>
        <position position="92"/>
    </location>
</feature>
<evidence type="ECO:0000256" key="1">
    <source>
        <dbReference type="SAM" id="MobiDB-lite"/>
    </source>
</evidence>
<comment type="caution">
    <text evidence="2">The sequence shown here is derived from an EMBL/GenBank/DDBJ whole genome shotgun (WGS) entry which is preliminary data.</text>
</comment>
<organism evidence="2 3">
    <name type="scientific">Rotaria socialis</name>
    <dbReference type="NCBI Taxonomy" id="392032"/>
    <lineage>
        <taxon>Eukaryota</taxon>
        <taxon>Metazoa</taxon>
        <taxon>Spiralia</taxon>
        <taxon>Gnathifera</taxon>
        <taxon>Rotifera</taxon>
        <taxon>Eurotatoria</taxon>
        <taxon>Bdelloidea</taxon>
        <taxon>Philodinida</taxon>
        <taxon>Philodinidae</taxon>
        <taxon>Rotaria</taxon>
    </lineage>
</organism>
<feature type="compositionally biased region" description="Polar residues" evidence="1">
    <location>
        <begin position="1"/>
        <end position="34"/>
    </location>
</feature>
<feature type="non-terminal residue" evidence="2">
    <location>
        <position position="1"/>
    </location>
</feature>
<gene>
    <name evidence="2" type="ORF">UJA718_LOCUS44181</name>
</gene>
<feature type="region of interest" description="Disordered" evidence="1">
    <location>
        <begin position="1"/>
        <end position="92"/>
    </location>
</feature>
<keyword evidence="3" id="KW-1185">Reference proteome</keyword>
<dbReference type="EMBL" id="CAJOBP010066670">
    <property type="protein sequence ID" value="CAF4868746.1"/>
    <property type="molecule type" value="Genomic_DNA"/>
</dbReference>
<protein>
    <submittedName>
        <fullName evidence="2">Uncharacterized protein</fullName>
    </submittedName>
</protein>